<protein>
    <submittedName>
        <fullName evidence="2">Uncharacterized protein</fullName>
    </submittedName>
</protein>
<evidence type="ECO:0000313" key="2">
    <source>
        <dbReference type="EMBL" id="CAL0310571.1"/>
    </source>
</evidence>
<dbReference type="EMBL" id="CAXHTB010000008">
    <property type="protein sequence ID" value="CAL0310571.1"/>
    <property type="molecule type" value="Genomic_DNA"/>
</dbReference>
<dbReference type="AlphaFoldDB" id="A0AAV1WP64"/>
<reference evidence="2 3" key="1">
    <citation type="submission" date="2024-03" db="EMBL/GenBank/DDBJ databases">
        <authorList>
            <person name="Martinez-Hernandez J."/>
        </authorList>
    </citation>
    <scope>NUCLEOTIDE SEQUENCE [LARGE SCALE GENOMIC DNA]</scope>
</reference>
<gene>
    <name evidence="2" type="ORF">LLUT_LOCUS11631</name>
</gene>
<organism evidence="2 3">
    <name type="scientific">Lupinus luteus</name>
    <name type="common">European yellow lupine</name>
    <dbReference type="NCBI Taxonomy" id="3873"/>
    <lineage>
        <taxon>Eukaryota</taxon>
        <taxon>Viridiplantae</taxon>
        <taxon>Streptophyta</taxon>
        <taxon>Embryophyta</taxon>
        <taxon>Tracheophyta</taxon>
        <taxon>Spermatophyta</taxon>
        <taxon>Magnoliopsida</taxon>
        <taxon>eudicotyledons</taxon>
        <taxon>Gunneridae</taxon>
        <taxon>Pentapetalae</taxon>
        <taxon>rosids</taxon>
        <taxon>fabids</taxon>
        <taxon>Fabales</taxon>
        <taxon>Fabaceae</taxon>
        <taxon>Papilionoideae</taxon>
        <taxon>50 kb inversion clade</taxon>
        <taxon>genistoids sensu lato</taxon>
        <taxon>core genistoids</taxon>
        <taxon>Genisteae</taxon>
        <taxon>Lupinus</taxon>
    </lineage>
</organism>
<name>A0AAV1WP64_LUPLU</name>
<comment type="caution">
    <text evidence="2">The sequence shown here is derived from an EMBL/GenBank/DDBJ whole genome shotgun (WGS) entry which is preliminary data.</text>
</comment>
<evidence type="ECO:0000256" key="1">
    <source>
        <dbReference type="SAM" id="MobiDB-lite"/>
    </source>
</evidence>
<feature type="compositionally biased region" description="Polar residues" evidence="1">
    <location>
        <begin position="156"/>
        <end position="169"/>
    </location>
</feature>
<accession>A0AAV1WP64</accession>
<dbReference type="Proteomes" id="UP001497480">
    <property type="component" value="Unassembled WGS sequence"/>
</dbReference>
<sequence length="498" mass="54601">MDAITNFDLLSYEVKAIIDSNARPPTMKKVPTNNDILMNKFTSELLSSSSNTFFISQPLNLQLKNSPISIFHGNNQNPCSFELSGTGSEAGTNENAINGDNICTMVLPSQDSQEPQAQKNKFKRGRSQTMKLVPTMYQNLLKKRSYSETSSSSSSIMNEQSLTKEIGTSSNSFSGGLIGTTSKDATNDNSIDNFGAVFSNQGTNVEQPLTQHNSSSFSLYGSQNLDFMQCNSSSFGGFIRTTSQAATKDNAIGNYGAIFDNHSGNVEQSMLLRTGQDQQNQLNVNINNEFSHDVFNNNQSLQHNPSLSIDDFSLPDLPSDFEVQLSPLLGIGLHDFDAPQEQIQSNVEINNDLHDLLLNNQPFPLSPSPTLVHHDTQNLGFQNDITSNFPNENSSKSSFFSTFLNLCSETNTTSLSQVLEDLDDSHLFSNYSFQNPPSETNAASQDGLDLGQLFATNLDDVYQNPISETNTGSQVQMNGSQNDLDISDYLGDTYDVGK</sequence>
<evidence type="ECO:0000313" key="3">
    <source>
        <dbReference type="Proteomes" id="UP001497480"/>
    </source>
</evidence>
<feature type="region of interest" description="Disordered" evidence="1">
    <location>
        <begin position="144"/>
        <end position="169"/>
    </location>
</feature>
<proteinExistence type="predicted"/>
<keyword evidence="3" id="KW-1185">Reference proteome</keyword>